<organism evidence="10 11">
    <name type="scientific">Paracoccus pacificus</name>
    <dbReference type="NCBI Taxonomy" id="1463598"/>
    <lineage>
        <taxon>Bacteria</taxon>
        <taxon>Pseudomonadati</taxon>
        <taxon>Pseudomonadota</taxon>
        <taxon>Alphaproteobacteria</taxon>
        <taxon>Rhodobacterales</taxon>
        <taxon>Paracoccaceae</taxon>
        <taxon>Paracoccus</taxon>
    </lineage>
</organism>
<feature type="transmembrane region" description="Helical" evidence="8">
    <location>
        <begin position="116"/>
        <end position="138"/>
    </location>
</feature>
<keyword evidence="4" id="KW-1003">Cell membrane</keyword>
<feature type="transmembrane region" description="Helical" evidence="8">
    <location>
        <begin position="158"/>
        <end position="180"/>
    </location>
</feature>
<feature type="transmembrane region" description="Helical" evidence="8">
    <location>
        <begin position="243"/>
        <end position="261"/>
    </location>
</feature>
<protein>
    <submittedName>
        <fullName evidence="10">ABC transporter permease</fullName>
    </submittedName>
</protein>
<evidence type="ECO:0000256" key="2">
    <source>
        <dbReference type="ARBA" id="ARBA00007783"/>
    </source>
</evidence>
<evidence type="ECO:0000256" key="3">
    <source>
        <dbReference type="ARBA" id="ARBA00022448"/>
    </source>
</evidence>
<gene>
    <name evidence="10" type="ORF">ACFSCT_01110</name>
</gene>
<feature type="transmembrane region" description="Helical" evidence="8">
    <location>
        <begin position="73"/>
        <end position="95"/>
    </location>
</feature>
<feature type="transmembrane region" description="Helical" evidence="8">
    <location>
        <begin position="201"/>
        <end position="223"/>
    </location>
</feature>
<proteinExistence type="inferred from homology"/>
<feature type="domain" description="ABC-2 type transporter transmembrane" evidence="9">
    <location>
        <begin position="35"/>
        <end position="228"/>
    </location>
</feature>
<accession>A0ABW4R2Z1</accession>
<dbReference type="InterPro" id="IPR013525">
    <property type="entry name" value="ABC2_TM"/>
</dbReference>
<evidence type="ECO:0000313" key="10">
    <source>
        <dbReference type="EMBL" id="MFD1880313.1"/>
    </source>
</evidence>
<evidence type="ECO:0000259" key="9">
    <source>
        <dbReference type="Pfam" id="PF01061"/>
    </source>
</evidence>
<evidence type="ECO:0000256" key="8">
    <source>
        <dbReference type="SAM" id="Phobius"/>
    </source>
</evidence>
<evidence type="ECO:0000256" key="1">
    <source>
        <dbReference type="ARBA" id="ARBA00004429"/>
    </source>
</evidence>
<feature type="transmembrane region" description="Helical" evidence="8">
    <location>
        <begin position="38"/>
        <end position="61"/>
    </location>
</feature>
<evidence type="ECO:0000256" key="7">
    <source>
        <dbReference type="ARBA" id="ARBA00023136"/>
    </source>
</evidence>
<comment type="caution">
    <text evidence="10">The sequence shown here is derived from an EMBL/GenBank/DDBJ whole genome shotgun (WGS) entry which is preliminary data.</text>
</comment>
<keyword evidence="7 8" id="KW-0472">Membrane</keyword>
<dbReference type="RefSeq" id="WP_379139461.1">
    <property type="nucleotide sequence ID" value="NZ_JBHUEN010000003.1"/>
</dbReference>
<keyword evidence="5 8" id="KW-0812">Transmembrane</keyword>
<name>A0ABW4R2Z1_9RHOB</name>
<evidence type="ECO:0000256" key="6">
    <source>
        <dbReference type="ARBA" id="ARBA00022989"/>
    </source>
</evidence>
<dbReference type="Pfam" id="PF01061">
    <property type="entry name" value="ABC2_membrane"/>
    <property type="match status" value="1"/>
</dbReference>
<evidence type="ECO:0000313" key="11">
    <source>
        <dbReference type="Proteomes" id="UP001597213"/>
    </source>
</evidence>
<comment type="subcellular location">
    <subcellularLocation>
        <location evidence="1">Cell inner membrane</location>
        <topology evidence="1">Multi-pass membrane protein</topology>
    </subcellularLocation>
</comment>
<evidence type="ECO:0000256" key="4">
    <source>
        <dbReference type="ARBA" id="ARBA00022475"/>
    </source>
</evidence>
<dbReference type="Proteomes" id="UP001597213">
    <property type="component" value="Unassembled WGS sequence"/>
</dbReference>
<sequence>MFVSPRRPANMVEAALVTLSLIYDNTVHKLRMNDRNAIYGLFKSILQSVALVLVFYLSYSVMGIRSSPMRGDFILFIMSGIFLYMTHVSAVGAVAMAEGPTSPMMKHTPMNTAISITSAALAALYRQVIASLVIFYVYTATIAPLHMESWRGCLAMLLLAWFSGCCVGLIFRSISAWFPGPGRAITVIYQRVNMIASGKMFVANTLPGFMLAMFDWNPLFHIIDQTRGFAFINYTPHNSNWHYPLYVTIALLMIGLMLEFVTRRAQSISWHAAR</sequence>
<dbReference type="PANTHER" id="PTHR30413:SF8">
    <property type="entry name" value="TRANSPORT PERMEASE PROTEIN"/>
    <property type="match status" value="1"/>
</dbReference>
<dbReference type="PANTHER" id="PTHR30413">
    <property type="entry name" value="INNER MEMBRANE TRANSPORT PERMEASE"/>
    <property type="match status" value="1"/>
</dbReference>
<comment type="similarity">
    <text evidence="2">Belongs to the ABC-2 integral membrane protein family.</text>
</comment>
<keyword evidence="3" id="KW-0813">Transport</keyword>
<reference evidence="11" key="1">
    <citation type="journal article" date="2019" name="Int. J. Syst. Evol. Microbiol.">
        <title>The Global Catalogue of Microorganisms (GCM) 10K type strain sequencing project: providing services to taxonomists for standard genome sequencing and annotation.</title>
        <authorList>
            <consortium name="The Broad Institute Genomics Platform"/>
            <consortium name="The Broad Institute Genome Sequencing Center for Infectious Disease"/>
            <person name="Wu L."/>
            <person name="Ma J."/>
        </authorList>
    </citation>
    <scope>NUCLEOTIDE SEQUENCE [LARGE SCALE GENOMIC DNA]</scope>
    <source>
        <strain evidence="11">CCUG 56029</strain>
    </source>
</reference>
<keyword evidence="11" id="KW-1185">Reference proteome</keyword>
<evidence type="ECO:0000256" key="5">
    <source>
        <dbReference type="ARBA" id="ARBA00022692"/>
    </source>
</evidence>
<dbReference type="EMBL" id="JBHUEN010000003">
    <property type="protein sequence ID" value="MFD1880313.1"/>
    <property type="molecule type" value="Genomic_DNA"/>
</dbReference>
<keyword evidence="6 8" id="KW-1133">Transmembrane helix</keyword>